<dbReference type="InterPro" id="IPR001650">
    <property type="entry name" value="Helicase_C-like"/>
</dbReference>
<dbReference type="InterPro" id="IPR050496">
    <property type="entry name" value="SNF2_RAD54_helicase_repair"/>
</dbReference>
<dbReference type="GO" id="GO:0016787">
    <property type="term" value="F:hydrolase activity"/>
    <property type="evidence" value="ECO:0007669"/>
    <property type="project" value="UniProtKB-KW"/>
</dbReference>
<dbReference type="EMBL" id="KZ857766">
    <property type="protein sequence ID" value="RDX39540.1"/>
    <property type="molecule type" value="Genomic_DNA"/>
</dbReference>
<evidence type="ECO:0000313" key="4">
    <source>
        <dbReference type="EMBL" id="RDX39540.1"/>
    </source>
</evidence>
<dbReference type="PROSITE" id="PS51194">
    <property type="entry name" value="HELICASE_CTER"/>
    <property type="match status" value="1"/>
</dbReference>
<feature type="region of interest" description="Disordered" evidence="2">
    <location>
        <begin position="1"/>
        <end position="26"/>
    </location>
</feature>
<dbReference type="OrthoDB" id="2803695at2759"/>
<feature type="compositionally biased region" description="Polar residues" evidence="2">
    <location>
        <begin position="13"/>
        <end position="23"/>
    </location>
</feature>
<protein>
    <recommendedName>
        <fullName evidence="3">Helicase C-terminal domain-containing protein</fullName>
    </recommendedName>
</protein>
<proteinExistence type="predicted"/>
<dbReference type="AlphaFoldDB" id="A0A371CGY5"/>
<feature type="non-terminal residue" evidence="4">
    <location>
        <position position="260"/>
    </location>
</feature>
<dbReference type="InterPro" id="IPR027417">
    <property type="entry name" value="P-loop_NTPase"/>
</dbReference>
<evidence type="ECO:0000256" key="2">
    <source>
        <dbReference type="SAM" id="MobiDB-lite"/>
    </source>
</evidence>
<dbReference type="SUPFAM" id="SSF52540">
    <property type="entry name" value="P-loop containing nucleoside triphosphate hydrolases"/>
    <property type="match status" value="1"/>
</dbReference>
<evidence type="ECO:0000256" key="1">
    <source>
        <dbReference type="ARBA" id="ARBA00022801"/>
    </source>
</evidence>
<gene>
    <name evidence="4" type="ORF">OH76DRAFT_1367407</name>
</gene>
<name>A0A371CGY5_9APHY</name>
<dbReference type="Proteomes" id="UP000256964">
    <property type="component" value="Unassembled WGS sequence"/>
</dbReference>
<dbReference type="Gene3D" id="3.40.50.300">
    <property type="entry name" value="P-loop containing nucleotide triphosphate hydrolases"/>
    <property type="match status" value="1"/>
</dbReference>
<evidence type="ECO:0000259" key="3">
    <source>
        <dbReference type="PROSITE" id="PS51194"/>
    </source>
</evidence>
<dbReference type="PANTHER" id="PTHR45629">
    <property type="entry name" value="SNF2/RAD54 FAMILY MEMBER"/>
    <property type="match status" value="1"/>
</dbReference>
<dbReference type="Pfam" id="PF00271">
    <property type="entry name" value="Helicase_C"/>
    <property type="match status" value="1"/>
</dbReference>
<dbReference type="STRING" id="139420.A0A371CGY5"/>
<dbReference type="SMART" id="SM00490">
    <property type="entry name" value="HELICc"/>
    <property type="match status" value="1"/>
</dbReference>
<accession>A0A371CGY5</accession>
<evidence type="ECO:0000313" key="5">
    <source>
        <dbReference type="Proteomes" id="UP000256964"/>
    </source>
</evidence>
<reference evidence="4 5" key="1">
    <citation type="journal article" date="2018" name="Biotechnol. Biofuels">
        <title>Integrative visual omics of the white-rot fungus Polyporus brumalis exposes the biotechnological potential of its oxidative enzymes for delignifying raw plant biomass.</title>
        <authorList>
            <person name="Miyauchi S."/>
            <person name="Rancon A."/>
            <person name="Drula E."/>
            <person name="Hage H."/>
            <person name="Chaduli D."/>
            <person name="Favel A."/>
            <person name="Grisel S."/>
            <person name="Henrissat B."/>
            <person name="Herpoel-Gimbert I."/>
            <person name="Ruiz-Duenas F.J."/>
            <person name="Chevret D."/>
            <person name="Hainaut M."/>
            <person name="Lin J."/>
            <person name="Wang M."/>
            <person name="Pangilinan J."/>
            <person name="Lipzen A."/>
            <person name="Lesage-Meessen L."/>
            <person name="Navarro D."/>
            <person name="Riley R."/>
            <person name="Grigoriev I.V."/>
            <person name="Zhou S."/>
            <person name="Raouche S."/>
            <person name="Rosso M.N."/>
        </authorList>
    </citation>
    <scope>NUCLEOTIDE SEQUENCE [LARGE SCALE GENOMIC DNA]</scope>
    <source>
        <strain evidence="4 5">BRFM 1820</strain>
    </source>
</reference>
<sequence>MCAGDARPLRSPIESTACNTPSPTVLPRADPPHQAFYLKIRRALLHHGLGQVPGHTLPANARERPYSEHPSTKISLAVDIVKYHHGKACAPPLIGGSNGDTGYTIPTEAPPGWMTPPNAPIDKIFMYLAWPDSNWLVGQALDEAGIKYMEITGKDDVASRAKLLEQFRDSTDTYVCLLSSVGNCGLNLAFANIMIIVDNMWSAQEVEQLIGRVWRHGQQKEVIAYFCIAIQSSDIFLSNLSLDKGYMHKVLIGMPHKLSK</sequence>
<dbReference type="InterPro" id="IPR049730">
    <property type="entry name" value="SNF2/RAD54-like_C"/>
</dbReference>
<dbReference type="CDD" id="cd18793">
    <property type="entry name" value="SF2_C_SNF"/>
    <property type="match status" value="1"/>
</dbReference>
<feature type="domain" description="Helicase C-terminal" evidence="3">
    <location>
        <begin position="116"/>
        <end position="260"/>
    </location>
</feature>
<keyword evidence="1" id="KW-0378">Hydrolase</keyword>
<dbReference type="PANTHER" id="PTHR45629:SF7">
    <property type="entry name" value="DNA EXCISION REPAIR PROTEIN ERCC-6-RELATED"/>
    <property type="match status" value="1"/>
</dbReference>
<keyword evidence="5" id="KW-1185">Reference proteome</keyword>
<organism evidence="4 5">
    <name type="scientific">Lentinus brumalis</name>
    <dbReference type="NCBI Taxonomy" id="2498619"/>
    <lineage>
        <taxon>Eukaryota</taxon>
        <taxon>Fungi</taxon>
        <taxon>Dikarya</taxon>
        <taxon>Basidiomycota</taxon>
        <taxon>Agaricomycotina</taxon>
        <taxon>Agaricomycetes</taxon>
        <taxon>Polyporales</taxon>
        <taxon>Polyporaceae</taxon>
        <taxon>Lentinus</taxon>
    </lineage>
</organism>